<evidence type="ECO:0000313" key="2">
    <source>
        <dbReference type="Proteomes" id="UP000000851"/>
    </source>
</evidence>
<gene>
    <name evidence="1" type="ordered locus">Caci_8551</name>
</gene>
<organism evidence="1 2">
    <name type="scientific">Catenulispora acidiphila (strain DSM 44928 / JCM 14897 / NBRC 102108 / NRRL B-24433 / ID139908)</name>
    <dbReference type="NCBI Taxonomy" id="479433"/>
    <lineage>
        <taxon>Bacteria</taxon>
        <taxon>Bacillati</taxon>
        <taxon>Actinomycetota</taxon>
        <taxon>Actinomycetes</taxon>
        <taxon>Catenulisporales</taxon>
        <taxon>Catenulisporaceae</taxon>
        <taxon>Catenulispora</taxon>
    </lineage>
</organism>
<dbReference type="RefSeq" id="WP_015797096.1">
    <property type="nucleotide sequence ID" value="NC_013131.1"/>
</dbReference>
<keyword evidence="2" id="KW-1185">Reference proteome</keyword>
<dbReference type="AlphaFoldDB" id="C7PYP9"/>
<dbReference type="Proteomes" id="UP000000851">
    <property type="component" value="Chromosome"/>
</dbReference>
<accession>C7PYP9</accession>
<dbReference type="KEGG" id="cai:Caci_8551"/>
<dbReference type="STRING" id="479433.Caci_8551"/>
<proteinExistence type="predicted"/>
<dbReference type="EMBL" id="CP001700">
    <property type="protein sequence ID" value="ACU77371.1"/>
    <property type="molecule type" value="Genomic_DNA"/>
</dbReference>
<evidence type="ECO:0000313" key="1">
    <source>
        <dbReference type="EMBL" id="ACU77371.1"/>
    </source>
</evidence>
<protein>
    <submittedName>
        <fullName evidence="1">Uncharacterized protein</fullName>
    </submittedName>
</protein>
<dbReference type="InParanoid" id="C7PYP9"/>
<dbReference type="HOGENOM" id="CLU_2421567_0_0_11"/>
<sequence length="91" mass="9764">MSPKSPDFEPGTVVRVRTEPTLSEVVLPATRQCEPPAEDLPELLICCTPVALVRTPVGIGVLRWVELRDLTVAEAEEPVDAIDRSADAAAS</sequence>
<name>C7PYP9_CATAD</name>
<reference evidence="1 2" key="1">
    <citation type="journal article" date="2009" name="Stand. Genomic Sci.">
        <title>Complete genome sequence of Catenulispora acidiphila type strain (ID 139908).</title>
        <authorList>
            <person name="Copeland A."/>
            <person name="Lapidus A."/>
            <person name="Glavina Del Rio T."/>
            <person name="Nolan M."/>
            <person name="Lucas S."/>
            <person name="Chen F."/>
            <person name="Tice H."/>
            <person name="Cheng J.F."/>
            <person name="Bruce D."/>
            <person name="Goodwin L."/>
            <person name="Pitluck S."/>
            <person name="Mikhailova N."/>
            <person name="Pati A."/>
            <person name="Ivanova N."/>
            <person name="Mavromatis K."/>
            <person name="Chen A."/>
            <person name="Palaniappan K."/>
            <person name="Chain P."/>
            <person name="Land M."/>
            <person name="Hauser L."/>
            <person name="Chang Y.J."/>
            <person name="Jeffries C.D."/>
            <person name="Chertkov O."/>
            <person name="Brettin T."/>
            <person name="Detter J.C."/>
            <person name="Han C."/>
            <person name="Ali Z."/>
            <person name="Tindall B.J."/>
            <person name="Goker M."/>
            <person name="Bristow J."/>
            <person name="Eisen J.A."/>
            <person name="Markowitz V."/>
            <person name="Hugenholtz P."/>
            <person name="Kyrpides N.C."/>
            <person name="Klenk H.P."/>
        </authorList>
    </citation>
    <scope>NUCLEOTIDE SEQUENCE [LARGE SCALE GENOMIC DNA]</scope>
    <source>
        <strain evidence="2">DSM 44928 / JCM 14897 / NBRC 102108 / NRRL B-24433 / ID139908</strain>
    </source>
</reference>